<evidence type="ECO:0008006" key="7">
    <source>
        <dbReference type="Google" id="ProtNLM"/>
    </source>
</evidence>
<evidence type="ECO:0000256" key="2">
    <source>
        <dbReference type="ARBA" id="ARBA00022612"/>
    </source>
</evidence>
<feature type="region of interest" description="Disordered" evidence="4">
    <location>
        <begin position="39"/>
        <end position="62"/>
    </location>
</feature>
<evidence type="ECO:0000256" key="4">
    <source>
        <dbReference type="SAM" id="MobiDB-lite"/>
    </source>
</evidence>
<sequence length="529" mass="59165">MPELSAEKLIKRHDRAWGDLAQWRGQYRDAYRYTQAARDTVDNPTPGQPRASHVFDSQAGKSLSRSTNRLQDLLFPSGKNFFELRPGPAFDSVPEEEKEQVAETLQDITKKFHAAIWASNFETAINEALADLMVGTAALLFNEGDDDQPFHFSAWPQFALGFGEGPNGTIGDVSREVSMLPSIAQKEWPDAEISDEQTKEATDGKEQKRAYIEITYPDDDSFSVLPGGDIGRPTKWFYAVIDKKDKRQILKAQRAFETASPWIVTRYKKATNEIRGRGPVFDALPDIRTLNKVVELVLMNASIATSGVWTGIDDNVFNTNMSLFQPGSVITVGSNSTENPTLRPLEFPGSFDVSQLLLSDYRSQIRQALFDEDLPDVNDGVRSATEIIERRQRQIKDFGPAAGRIQKELLEPLVLRGIHILRRKGLVNIPKALRIDGQFINIQIVSPLAQLQNLDDIQKVLQAIELSQAAVGPELTQLNFKVEEVPKFIAEQMGVPQDLVRNKDEKQKGLDTVMRMMAQQAQPTAEEGG</sequence>
<evidence type="ECO:0000256" key="3">
    <source>
        <dbReference type="ARBA" id="ARBA00023219"/>
    </source>
</evidence>
<evidence type="ECO:0000256" key="1">
    <source>
        <dbReference type="ARBA" id="ARBA00004328"/>
    </source>
</evidence>
<organism evidence="5 6">
    <name type="scientific">Pelagibius litoralis</name>
    <dbReference type="NCBI Taxonomy" id="374515"/>
    <lineage>
        <taxon>Bacteria</taxon>
        <taxon>Pseudomonadati</taxon>
        <taxon>Pseudomonadota</taxon>
        <taxon>Alphaproteobacteria</taxon>
        <taxon>Rhodospirillales</taxon>
        <taxon>Rhodovibrionaceae</taxon>
        <taxon>Pelagibius</taxon>
    </lineage>
</organism>
<keyword evidence="2" id="KW-1188">Viral release from host cell</keyword>
<keyword evidence="6" id="KW-1185">Reference proteome</keyword>
<comment type="subcellular location">
    <subcellularLocation>
        <location evidence="1">Virion</location>
    </subcellularLocation>
</comment>
<reference evidence="5" key="1">
    <citation type="submission" date="2020-03" db="EMBL/GenBank/DDBJ databases">
        <title>Genome of Pelagibius litoralis DSM 21314T.</title>
        <authorList>
            <person name="Wang G."/>
        </authorList>
    </citation>
    <scope>NUCLEOTIDE SEQUENCE</scope>
    <source>
        <strain evidence="5">DSM 21314</strain>
    </source>
</reference>
<proteinExistence type="predicted"/>
<evidence type="ECO:0000313" key="5">
    <source>
        <dbReference type="EMBL" id="NIA67588.1"/>
    </source>
</evidence>
<comment type="caution">
    <text evidence="5">The sequence shown here is derived from an EMBL/GenBank/DDBJ whole genome shotgun (WGS) entry which is preliminary data.</text>
</comment>
<accession>A0A967CAC6</accession>
<dbReference type="Pfam" id="PF12236">
    <property type="entry name" value="Head-tail_con"/>
    <property type="match status" value="1"/>
</dbReference>
<name>A0A967CAC6_9PROT</name>
<protein>
    <recommendedName>
        <fullName evidence="7">Bacteriophage head to tail connecting protein</fullName>
    </recommendedName>
</protein>
<dbReference type="Proteomes" id="UP000761264">
    <property type="component" value="Unassembled WGS sequence"/>
</dbReference>
<keyword evidence="3" id="KW-0231">Viral genome packaging</keyword>
<gene>
    <name evidence="5" type="ORF">HBA54_03195</name>
</gene>
<dbReference type="RefSeq" id="WP_167221298.1">
    <property type="nucleotide sequence ID" value="NZ_JAAQPH010000002.1"/>
</dbReference>
<dbReference type="InterPro" id="IPR020991">
    <property type="entry name" value="Connector_podovirus"/>
</dbReference>
<dbReference type="EMBL" id="JAAQPH010000002">
    <property type="protein sequence ID" value="NIA67588.1"/>
    <property type="molecule type" value="Genomic_DNA"/>
</dbReference>
<dbReference type="AlphaFoldDB" id="A0A967CAC6"/>
<evidence type="ECO:0000313" key="6">
    <source>
        <dbReference type="Proteomes" id="UP000761264"/>
    </source>
</evidence>